<evidence type="ECO:0000259" key="4">
    <source>
        <dbReference type="Pfam" id="PF02892"/>
    </source>
</evidence>
<accession>A0ABN7W2Q9</accession>
<evidence type="ECO:0000313" key="5">
    <source>
        <dbReference type="EMBL" id="CAG8813122.1"/>
    </source>
</evidence>
<evidence type="ECO:0000256" key="3">
    <source>
        <dbReference type="ARBA" id="ARBA00022833"/>
    </source>
</evidence>
<feature type="domain" description="BED-type" evidence="4">
    <location>
        <begin position="28"/>
        <end position="71"/>
    </location>
</feature>
<keyword evidence="6" id="KW-1185">Reference proteome</keyword>
<keyword evidence="1" id="KW-0479">Metal-binding</keyword>
<feature type="non-terminal residue" evidence="5">
    <location>
        <position position="107"/>
    </location>
</feature>
<evidence type="ECO:0000256" key="2">
    <source>
        <dbReference type="ARBA" id="ARBA00022771"/>
    </source>
</evidence>
<sequence length="107" mass="12270">MVFDNDSITASTSLTSKEGIKSNKKSIVWKFMHEEIDKNRNSIIVCDKCLQKYSISTSTGVLAKHLNHKHNREECENSILDFFVGDQISFNTADNQWFHKMTSTLDP</sequence>
<dbReference type="InterPro" id="IPR003656">
    <property type="entry name" value="Znf_BED"/>
</dbReference>
<dbReference type="Pfam" id="PF02892">
    <property type="entry name" value="zf-BED"/>
    <property type="match status" value="1"/>
</dbReference>
<name>A0ABN7W2Q9_GIGMA</name>
<proteinExistence type="predicted"/>
<evidence type="ECO:0000256" key="1">
    <source>
        <dbReference type="ARBA" id="ARBA00022723"/>
    </source>
</evidence>
<organism evidence="5 6">
    <name type="scientific">Gigaspora margarita</name>
    <dbReference type="NCBI Taxonomy" id="4874"/>
    <lineage>
        <taxon>Eukaryota</taxon>
        <taxon>Fungi</taxon>
        <taxon>Fungi incertae sedis</taxon>
        <taxon>Mucoromycota</taxon>
        <taxon>Glomeromycotina</taxon>
        <taxon>Glomeromycetes</taxon>
        <taxon>Diversisporales</taxon>
        <taxon>Gigasporaceae</taxon>
        <taxon>Gigaspora</taxon>
    </lineage>
</organism>
<protein>
    <submittedName>
        <fullName evidence="5">14236_t:CDS:1</fullName>
    </submittedName>
</protein>
<gene>
    <name evidence="5" type="ORF">GMARGA_LOCUS25707</name>
</gene>
<reference evidence="5 6" key="1">
    <citation type="submission" date="2021-06" db="EMBL/GenBank/DDBJ databases">
        <authorList>
            <person name="Kallberg Y."/>
            <person name="Tangrot J."/>
            <person name="Rosling A."/>
        </authorList>
    </citation>
    <scope>NUCLEOTIDE SEQUENCE [LARGE SCALE GENOMIC DNA]</scope>
    <source>
        <strain evidence="5 6">120-4 pot B 10/14</strain>
    </source>
</reference>
<dbReference type="InterPro" id="IPR036236">
    <property type="entry name" value="Znf_C2H2_sf"/>
</dbReference>
<keyword evidence="3" id="KW-0862">Zinc</keyword>
<evidence type="ECO:0000313" key="6">
    <source>
        <dbReference type="Proteomes" id="UP000789901"/>
    </source>
</evidence>
<dbReference type="SMART" id="SM00614">
    <property type="entry name" value="ZnF_BED"/>
    <property type="match status" value="1"/>
</dbReference>
<keyword evidence="2" id="KW-0863">Zinc-finger</keyword>
<dbReference type="SUPFAM" id="SSF57667">
    <property type="entry name" value="beta-beta-alpha zinc fingers"/>
    <property type="match status" value="1"/>
</dbReference>
<comment type="caution">
    <text evidence="5">The sequence shown here is derived from an EMBL/GenBank/DDBJ whole genome shotgun (WGS) entry which is preliminary data.</text>
</comment>
<dbReference type="EMBL" id="CAJVQB010028835">
    <property type="protein sequence ID" value="CAG8813122.1"/>
    <property type="molecule type" value="Genomic_DNA"/>
</dbReference>
<dbReference type="Proteomes" id="UP000789901">
    <property type="component" value="Unassembled WGS sequence"/>
</dbReference>